<sequence length="509" mass="56488">MKGQRIADQKFAVKSLVTLYRNSVDVPGRSDTLRDGPAKRASVNPKRFFKKFRQGIRMAATTTTTALGNVASEIAGSSVLQPNSPQAMVKTALESANKSRLLARRLFYSFAKHGAEELVVADIARFFEDPGEAEHVFNLFDKDQNGDATRDEVEMACLPGIALWLQYREFHREQLSIENSMRDLDSAVGRLDNILISVYFIVACVIIAVALEAQLVALVTGAGTLILGLSWLIGGSLQEVLTSIIFLFIKHPFDVGDRVVINKESYTVKEIRLLSTVFIDSNSTLVQAPNNILNAQMSETFTFDVSYATTFEDLERLREKMLAFVKEERRDYQPAFDVVVKDFPEQEKMTLAADIKYKSNGQQGALKAKRRNKWICALKTALAELNIYGPKGNPNAPATTTRYTKVPYEEILAKERAESAPSFPVPVSPGMPPKGWQLTDNNAAIVDESNDIFGEKDELYFTSPRRNLSEGTVSGMRQRPSMPALSMPTPGVASSSGNRTDVIEMTPRH</sequence>
<dbReference type="PANTHER" id="PTHR31323:SF15">
    <property type="entry name" value="MECHANOSENSITIVE ION CHANNEL PROTEIN MSY1"/>
    <property type="match status" value="1"/>
</dbReference>
<evidence type="ECO:0000256" key="1">
    <source>
        <dbReference type="ARBA" id="ARBA00004370"/>
    </source>
</evidence>
<comment type="subcellular location">
    <subcellularLocation>
        <location evidence="1">Membrane</location>
    </subcellularLocation>
</comment>
<feature type="region of interest" description="Disordered" evidence="5">
    <location>
        <begin position="465"/>
        <end position="509"/>
    </location>
</feature>
<dbReference type="GO" id="GO:0016020">
    <property type="term" value="C:membrane"/>
    <property type="evidence" value="ECO:0007669"/>
    <property type="project" value="UniProtKB-SubCell"/>
</dbReference>
<comment type="caution">
    <text evidence="8">The sequence shown here is derived from an EMBL/GenBank/DDBJ whole genome shotgun (WGS) entry which is preliminary data.</text>
</comment>
<evidence type="ECO:0000256" key="6">
    <source>
        <dbReference type="SAM" id="Phobius"/>
    </source>
</evidence>
<dbReference type="PROSITE" id="PS50222">
    <property type="entry name" value="EF_HAND_2"/>
    <property type="match status" value="1"/>
</dbReference>
<keyword evidence="9" id="KW-1185">Reference proteome</keyword>
<keyword evidence="4 6" id="KW-0472">Membrane</keyword>
<accession>A0A9P7GKM6</accession>
<dbReference type="Pfam" id="PF00924">
    <property type="entry name" value="MS_channel_2nd"/>
    <property type="match status" value="1"/>
</dbReference>
<dbReference type="Proteomes" id="UP000717328">
    <property type="component" value="Unassembled WGS sequence"/>
</dbReference>
<dbReference type="GO" id="GO:0005509">
    <property type="term" value="F:calcium ion binding"/>
    <property type="evidence" value="ECO:0007669"/>
    <property type="project" value="InterPro"/>
</dbReference>
<reference evidence="8" key="1">
    <citation type="submission" date="2021-02" db="EMBL/GenBank/DDBJ databases">
        <authorList>
            <person name="Nieuwenhuis M."/>
            <person name="Van De Peppel L.J.J."/>
        </authorList>
    </citation>
    <scope>NUCLEOTIDE SEQUENCE</scope>
    <source>
        <strain evidence="8">D49</strain>
    </source>
</reference>
<evidence type="ECO:0000256" key="4">
    <source>
        <dbReference type="ARBA" id="ARBA00023136"/>
    </source>
</evidence>
<dbReference type="OrthoDB" id="544685at2759"/>
<feature type="transmembrane region" description="Helical" evidence="6">
    <location>
        <begin position="225"/>
        <end position="249"/>
    </location>
</feature>
<name>A0A9P7GKM6_9AGAR</name>
<gene>
    <name evidence="8" type="ORF">H0H81_007524</name>
</gene>
<evidence type="ECO:0000256" key="2">
    <source>
        <dbReference type="ARBA" id="ARBA00022692"/>
    </source>
</evidence>
<dbReference type="PANTHER" id="PTHR31323">
    <property type="entry name" value="MECHANOSENSITIVE ION CHANNEL PROTEIN MSY2"/>
    <property type="match status" value="1"/>
</dbReference>
<dbReference type="Gene3D" id="2.30.30.60">
    <property type="match status" value="1"/>
</dbReference>
<evidence type="ECO:0000313" key="8">
    <source>
        <dbReference type="EMBL" id="KAG5651771.1"/>
    </source>
</evidence>
<evidence type="ECO:0000256" key="3">
    <source>
        <dbReference type="ARBA" id="ARBA00022989"/>
    </source>
</evidence>
<dbReference type="GO" id="GO:0005262">
    <property type="term" value="F:calcium channel activity"/>
    <property type="evidence" value="ECO:0007669"/>
    <property type="project" value="TreeGrafter"/>
</dbReference>
<dbReference type="EMBL" id="JABCKI010000200">
    <property type="protein sequence ID" value="KAG5651771.1"/>
    <property type="molecule type" value="Genomic_DNA"/>
</dbReference>
<dbReference type="InterPro" id="IPR006685">
    <property type="entry name" value="MscS_channel_2nd"/>
</dbReference>
<evidence type="ECO:0000313" key="9">
    <source>
        <dbReference type="Proteomes" id="UP000717328"/>
    </source>
</evidence>
<feature type="domain" description="EF-hand" evidence="7">
    <location>
        <begin position="128"/>
        <end position="163"/>
    </location>
</feature>
<dbReference type="InterPro" id="IPR023408">
    <property type="entry name" value="MscS_beta-dom_sf"/>
</dbReference>
<dbReference type="AlphaFoldDB" id="A0A9P7GKM6"/>
<keyword evidence="3 6" id="KW-1133">Transmembrane helix</keyword>
<proteinExistence type="predicted"/>
<dbReference type="GO" id="GO:0006874">
    <property type="term" value="P:intracellular calcium ion homeostasis"/>
    <property type="evidence" value="ECO:0007669"/>
    <property type="project" value="TreeGrafter"/>
</dbReference>
<feature type="transmembrane region" description="Helical" evidence="6">
    <location>
        <begin position="194"/>
        <end position="219"/>
    </location>
</feature>
<evidence type="ECO:0000256" key="5">
    <source>
        <dbReference type="SAM" id="MobiDB-lite"/>
    </source>
</evidence>
<reference evidence="8" key="2">
    <citation type="submission" date="2021-10" db="EMBL/GenBank/DDBJ databases">
        <title>Phylogenomics reveals ancestral predisposition of the termite-cultivated fungus Termitomyces towards a domesticated lifestyle.</title>
        <authorList>
            <person name="Auxier B."/>
            <person name="Grum-Grzhimaylo A."/>
            <person name="Cardenas M.E."/>
            <person name="Lodge J.D."/>
            <person name="Laessoe T."/>
            <person name="Pedersen O."/>
            <person name="Smith M.E."/>
            <person name="Kuyper T.W."/>
            <person name="Franco-Molano E.A."/>
            <person name="Baroni T.J."/>
            <person name="Aanen D.K."/>
        </authorList>
    </citation>
    <scope>NUCLEOTIDE SEQUENCE</scope>
    <source>
        <strain evidence="8">D49</strain>
    </source>
</reference>
<organism evidence="8 9">
    <name type="scientific">Sphagnurus paluster</name>
    <dbReference type="NCBI Taxonomy" id="117069"/>
    <lineage>
        <taxon>Eukaryota</taxon>
        <taxon>Fungi</taxon>
        <taxon>Dikarya</taxon>
        <taxon>Basidiomycota</taxon>
        <taxon>Agaricomycotina</taxon>
        <taxon>Agaricomycetes</taxon>
        <taxon>Agaricomycetidae</taxon>
        <taxon>Agaricales</taxon>
        <taxon>Tricholomatineae</taxon>
        <taxon>Lyophyllaceae</taxon>
        <taxon>Sphagnurus</taxon>
    </lineage>
</organism>
<dbReference type="InterPro" id="IPR010920">
    <property type="entry name" value="LSM_dom_sf"/>
</dbReference>
<dbReference type="InterPro" id="IPR002048">
    <property type="entry name" value="EF_hand_dom"/>
</dbReference>
<evidence type="ECO:0000259" key="7">
    <source>
        <dbReference type="PROSITE" id="PS50222"/>
    </source>
</evidence>
<protein>
    <recommendedName>
        <fullName evidence="7">EF-hand domain-containing protein</fullName>
    </recommendedName>
</protein>
<dbReference type="SUPFAM" id="SSF50182">
    <property type="entry name" value="Sm-like ribonucleoproteins"/>
    <property type="match status" value="1"/>
</dbReference>
<keyword evidence="2 6" id="KW-0812">Transmembrane</keyword>